<feature type="domain" description="Putative heavy-metal chelation" evidence="1">
    <location>
        <begin position="139"/>
        <end position="215"/>
    </location>
</feature>
<dbReference type="EMBL" id="FQZL01000049">
    <property type="protein sequence ID" value="SHJ86871.1"/>
    <property type="molecule type" value="Genomic_DNA"/>
</dbReference>
<dbReference type="Gene3D" id="3.40.50.11590">
    <property type="match status" value="1"/>
</dbReference>
<dbReference type="AlphaFoldDB" id="A0A1M6MTS3"/>
<dbReference type="SUPFAM" id="SSF159713">
    <property type="entry name" value="Dhaf3308-like"/>
    <property type="match status" value="1"/>
</dbReference>
<dbReference type="RefSeq" id="WP_073051006.1">
    <property type="nucleotide sequence ID" value="NZ_FQZL01000049.1"/>
</dbReference>
<dbReference type="STRING" id="1121476.SAMN02745751_03584"/>
<evidence type="ECO:0000313" key="2">
    <source>
        <dbReference type="EMBL" id="SHJ86871.1"/>
    </source>
</evidence>
<dbReference type="OrthoDB" id="3596at2"/>
<keyword evidence="3" id="KW-1185">Reference proteome</keyword>
<dbReference type="InterPro" id="IPR007161">
    <property type="entry name" value="DUF364"/>
</dbReference>
<name>A0A1M6MTS3_9FIRM</name>
<accession>A0A1M6MTS3</accession>
<reference evidence="2 3" key="1">
    <citation type="submission" date="2016-11" db="EMBL/GenBank/DDBJ databases">
        <authorList>
            <person name="Jaros S."/>
            <person name="Januszkiewicz K."/>
            <person name="Wedrychowicz H."/>
        </authorList>
    </citation>
    <scope>NUCLEOTIDE SEQUENCE [LARGE SCALE GENOMIC DNA]</scope>
    <source>
        <strain evidence="2 3">DSM 17477</strain>
    </source>
</reference>
<sequence length="245" mass="27418">MKEISMMECIKSRFTELVKKNELMDENISVEAKVLTTVEAIGNPKRRDYPLIKGREKLMQAEFKGSVGQAFTDAPCDFKGTVREIMELELESNRERAIFIASVNAIMNFLGISSNTIHCKDEEPESCAEKLVESIKEKYGNPKITLVGYQPAFLENLSKDFALRVLDLDDEKVGTKKNNVLIENGEESFEDALHWCDLVVATGSTVVNDTLSNFTESGKPTLFFGTTISGPACLMGLERFCEYSK</sequence>
<dbReference type="Proteomes" id="UP000184052">
    <property type="component" value="Unassembled WGS sequence"/>
</dbReference>
<proteinExistence type="predicted"/>
<organism evidence="2 3">
    <name type="scientific">Dethiosulfatibacter aminovorans DSM 17477</name>
    <dbReference type="NCBI Taxonomy" id="1121476"/>
    <lineage>
        <taxon>Bacteria</taxon>
        <taxon>Bacillati</taxon>
        <taxon>Bacillota</taxon>
        <taxon>Tissierellia</taxon>
        <taxon>Dethiosulfatibacter</taxon>
    </lineage>
</organism>
<evidence type="ECO:0000313" key="3">
    <source>
        <dbReference type="Proteomes" id="UP000184052"/>
    </source>
</evidence>
<dbReference type="Pfam" id="PF04016">
    <property type="entry name" value="DUF364"/>
    <property type="match status" value="1"/>
</dbReference>
<protein>
    <submittedName>
        <fullName evidence="2">Putative heavy-metal chelation</fullName>
    </submittedName>
</protein>
<evidence type="ECO:0000259" key="1">
    <source>
        <dbReference type="Pfam" id="PF04016"/>
    </source>
</evidence>
<gene>
    <name evidence="2" type="ORF">SAMN02745751_03584</name>
</gene>